<dbReference type="GO" id="GO:0004673">
    <property type="term" value="F:protein histidine kinase activity"/>
    <property type="evidence" value="ECO:0007669"/>
    <property type="project" value="UniProtKB-EC"/>
</dbReference>
<feature type="compositionally biased region" description="Low complexity" evidence="6">
    <location>
        <begin position="420"/>
        <end position="448"/>
    </location>
</feature>
<sequence length="524" mass="55420">MESSPTSPRGQQAIAWSCSALAAVYVVVASIVLAVGDSGGLLWLLPGALALAALAAYVVLTLRAAKAADESRAALANEHAALREVHSTFVWYLETLNSKSPATLPDAPSRPEAAEEFERMKNLVTRINNTYSAQRSAVHAAVVSLARRVQTTAHRMQEEAGRMVSRHPNDADVLETSMRVDHAAAQQARYAQSLAALCGERPGQQWSEPLPLSDVVRGAAGRITAYQRVEASGDPAIAVSARAVEPLIHIVAELLANAAQSSPPTTNVLVTLRHVQRGAVIEIDDCGVGMDDRRLEQARAIASGKKAVDLFLLGEVPQTGLASVGTYARTYGFRVDLGESVYGGVRAIVMVPSELTEPLPPDHATVSGQLALTRPRTPIETFNPVSSPPKSAETSEPTSSAPAESTPSPTPRETPREQPQEASATSTQPQEASATSASPASAVSSAPPGEGLPSLPRRKSRRGEAVLENSNEVTMDIPAVPVDPQQSAKQAGQWMSAFLSSDRVATDMTATPNSPSDRRDIPEE</sequence>
<name>A0A837DCL4_9PSEU</name>
<dbReference type="InterPro" id="IPR050428">
    <property type="entry name" value="TCS_sensor_his_kinase"/>
</dbReference>
<dbReference type="GO" id="GO:0005886">
    <property type="term" value="C:plasma membrane"/>
    <property type="evidence" value="ECO:0007669"/>
    <property type="project" value="TreeGrafter"/>
</dbReference>
<dbReference type="PANTHER" id="PTHR45436:SF5">
    <property type="entry name" value="SENSOR HISTIDINE KINASE TRCS"/>
    <property type="match status" value="1"/>
</dbReference>
<proteinExistence type="predicted"/>
<keyword evidence="7" id="KW-0472">Membrane</keyword>
<dbReference type="EMBL" id="JRZE01000003">
    <property type="protein sequence ID" value="KHF44114.1"/>
    <property type="molecule type" value="Genomic_DNA"/>
</dbReference>
<accession>A0A837DCL4</accession>
<protein>
    <recommendedName>
        <fullName evidence="2">histidine kinase</fullName>
        <ecNumber evidence="2">2.7.13.3</ecNumber>
    </recommendedName>
</protein>
<reference evidence="9 10" key="1">
    <citation type="submission" date="2014-10" db="EMBL/GenBank/DDBJ databases">
        <title>Genome sequence of Micropolyspora internatus JCM3315.</title>
        <authorList>
            <person name="Shin S.-K."/>
            <person name="Yi H."/>
        </authorList>
    </citation>
    <scope>NUCLEOTIDE SEQUENCE [LARGE SCALE GENOMIC DNA]</scope>
    <source>
        <strain evidence="9 10">JCM 3315</strain>
    </source>
</reference>
<comment type="catalytic activity">
    <reaction evidence="1">
        <text>ATP + protein L-histidine = ADP + protein N-phospho-L-histidine.</text>
        <dbReference type="EC" id="2.7.13.3"/>
    </reaction>
</comment>
<gene>
    <name evidence="9" type="ORF">MINT15_09960</name>
</gene>
<evidence type="ECO:0000313" key="10">
    <source>
        <dbReference type="Proteomes" id="UP000030848"/>
    </source>
</evidence>
<evidence type="ECO:0000256" key="1">
    <source>
        <dbReference type="ARBA" id="ARBA00000085"/>
    </source>
</evidence>
<evidence type="ECO:0000256" key="6">
    <source>
        <dbReference type="SAM" id="MobiDB-lite"/>
    </source>
</evidence>
<evidence type="ECO:0000313" key="9">
    <source>
        <dbReference type="EMBL" id="KHF44114.1"/>
    </source>
</evidence>
<keyword evidence="4" id="KW-0808">Transferase</keyword>
<evidence type="ECO:0000256" key="5">
    <source>
        <dbReference type="ARBA" id="ARBA00022777"/>
    </source>
</evidence>
<evidence type="ECO:0000256" key="4">
    <source>
        <dbReference type="ARBA" id="ARBA00022679"/>
    </source>
</evidence>
<dbReference type="OrthoDB" id="3357461at2"/>
<dbReference type="SUPFAM" id="SSF55874">
    <property type="entry name" value="ATPase domain of HSP90 chaperone/DNA topoisomerase II/histidine kinase"/>
    <property type="match status" value="1"/>
</dbReference>
<comment type="caution">
    <text evidence="9">The sequence shown here is derived from an EMBL/GenBank/DDBJ whole genome shotgun (WGS) entry which is preliminary data.</text>
</comment>
<dbReference type="AlphaFoldDB" id="A0A837DCL4"/>
<dbReference type="Proteomes" id="UP000030848">
    <property type="component" value="Unassembled WGS sequence"/>
</dbReference>
<dbReference type="InterPro" id="IPR003594">
    <property type="entry name" value="HATPase_dom"/>
</dbReference>
<feature type="compositionally biased region" description="Low complexity" evidence="6">
    <location>
        <begin position="388"/>
        <end position="407"/>
    </location>
</feature>
<dbReference type="GO" id="GO:0000160">
    <property type="term" value="P:phosphorelay signal transduction system"/>
    <property type="evidence" value="ECO:0007669"/>
    <property type="project" value="TreeGrafter"/>
</dbReference>
<evidence type="ECO:0000256" key="3">
    <source>
        <dbReference type="ARBA" id="ARBA00022553"/>
    </source>
</evidence>
<dbReference type="PANTHER" id="PTHR45436">
    <property type="entry name" value="SENSOR HISTIDINE KINASE YKOH"/>
    <property type="match status" value="1"/>
</dbReference>
<dbReference type="Pfam" id="PF02518">
    <property type="entry name" value="HATPase_c"/>
    <property type="match status" value="1"/>
</dbReference>
<feature type="domain" description="Histidine kinase/HSP90-like ATPase" evidence="8">
    <location>
        <begin position="246"/>
        <end position="352"/>
    </location>
</feature>
<dbReference type="RefSeq" id="WP_037308941.1">
    <property type="nucleotide sequence ID" value="NZ_DAHVQW010000044.1"/>
</dbReference>
<keyword evidence="7" id="KW-1133">Transmembrane helix</keyword>
<feature type="transmembrane region" description="Helical" evidence="7">
    <location>
        <begin position="12"/>
        <end position="35"/>
    </location>
</feature>
<dbReference type="InterPro" id="IPR036890">
    <property type="entry name" value="HATPase_C_sf"/>
</dbReference>
<keyword evidence="7" id="KW-0812">Transmembrane</keyword>
<dbReference type="EC" id="2.7.13.3" evidence="2"/>
<dbReference type="Gene3D" id="3.30.565.10">
    <property type="entry name" value="Histidine kinase-like ATPase, C-terminal domain"/>
    <property type="match status" value="1"/>
</dbReference>
<feature type="region of interest" description="Disordered" evidence="6">
    <location>
        <begin position="373"/>
        <end position="524"/>
    </location>
</feature>
<evidence type="ECO:0000256" key="2">
    <source>
        <dbReference type="ARBA" id="ARBA00012438"/>
    </source>
</evidence>
<evidence type="ECO:0000259" key="8">
    <source>
        <dbReference type="Pfam" id="PF02518"/>
    </source>
</evidence>
<organism evidence="9 10">
    <name type="scientific">Saccharomonospora viridis</name>
    <dbReference type="NCBI Taxonomy" id="1852"/>
    <lineage>
        <taxon>Bacteria</taxon>
        <taxon>Bacillati</taxon>
        <taxon>Actinomycetota</taxon>
        <taxon>Actinomycetes</taxon>
        <taxon>Pseudonocardiales</taxon>
        <taxon>Pseudonocardiaceae</taxon>
        <taxon>Saccharomonospora</taxon>
    </lineage>
</organism>
<keyword evidence="5 9" id="KW-0418">Kinase</keyword>
<keyword evidence="3" id="KW-0597">Phosphoprotein</keyword>
<evidence type="ECO:0000256" key="7">
    <source>
        <dbReference type="SAM" id="Phobius"/>
    </source>
</evidence>
<feature type="transmembrane region" description="Helical" evidence="7">
    <location>
        <begin position="41"/>
        <end position="62"/>
    </location>
</feature>